<gene>
    <name evidence="1" type="ORF">VIS_S18BTA100005</name>
</gene>
<reference evidence="1" key="2">
    <citation type="submission" date="2012-02" db="EMBL/GenBank/DDBJ databases">
        <authorList>
            <person name="Genoscope - CEA"/>
        </authorList>
    </citation>
    <scope>NUCLEOTIDE SEQUENCE</scope>
</reference>
<sequence length="145" mass="16489">MDEEKVLKSTAEKALISLAHKILRERNQMSLSDIREKAEDIVAIAEAKTQKPPSKIVEKTPALEDVLCQPITKITFEAVCINFVEQLFEGNNADFERIMSMLNSKENKAEAISFIEQQVQPDYDWSDKKSDVAAFIEHISQLYEA</sequence>
<dbReference type="AlphaFoldDB" id="H6RFF5"/>
<accession>H6RFF5</accession>
<dbReference type="EMBL" id="FO117589">
    <property type="protein sequence ID" value="CCF99766.1"/>
    <property type="molecule type" value="Genomic_DNA"/>
</dbReference>
<name>H6RFF5_9BACT</name>
<evidence type="ECO:0000313" key="1">
    <source>
        <dbReference type="EMBL" id="CCF99766.1"/>
    </source>
</evidence>
<protein>
    <submittedName>
        <fullName evidence="1">Uncharacterized protein</fullName>
    </submittedName>
</protein>
<organism evidence="1">
    <name type="scientific">uncultured Flavobacteriia bacterium</name>
    <dbReference type="NCBI Taxonomy" id="212695"/>
    <lineage>
        <taxon>Bacteria</taxon>
        <taxon>Pseudomonadati</taxon>
        <taxon>Bacteroidota</taxon>
        <taxon>Flavobacteriia</taxon>
        <taxon>environmental samples</taxon>
    </lineage>
</organism>
<reference evidence="1" key="1">
    <citation type="journal article" date="2012" name="Environ. Microbiol.">
        <title>Genomic content of uncultured Bacteroidetes from contrasting oceanic provinces in the North Atlantic Ocean.</title>
        <authorList>
            <person name="Gomez-Pereira P.R."/>
            <person name="Schuler M."/>
            <person name="Fuchs B.M."/>
            <person name="Bennke C."/>
            <person name="Teeling H."/>
            <person name="Waldmann J."/>
            <person name="Richter M."/>
            <person name="Barbe V."/>
            <person name="Bataille E."/>
            <person name="Glockner F.O."/>
            <person name="Amann R."/>
        </authorList>
    </citation>
    <scope>NUCLEOTIDE SEQUENCE</scope>
</reference>
<proteinExistence type="predicted"/>